<keyword evidence="3" id="KW-1185">Reference proteome</keyword>
<protein>
    <recommendedName>
        <fullName evidence="4">AB hydrolase-1 domain-containing protein</fullName>
    </recommendedName>
</protein>
<dbReference type="InterPro" id="IPR029058">
    <property type="entry name" value="AB_hydrolase_fold"/>
</dbReference>
<feature type="compositionally biased region" description="Low complexity" evidence="1">
    <location>
        <begin position="284"/>
        <end position="323"/>
    </location>
</feature>
<dbReference type="AlphaFoldDB" id="A0A9P4JCN7"/>
<dbReference type="Proteomes" id="UP000799536">
    <property type="component" value="Unassembled WGS sequence"/>
</dbReference>
<evidence type="ECO:0000313" key="2">
    <source>
        <dbReference type="EMBL" id="KAF2197027.1"/>
    </source>
</evidence>
<organism evidence="2 3">
    <name type="scientific">Delitschia confertaspora ATCC 74209</name>
    <dbReference type="NCBI Taxonomy" id="1513339"/>
    <lineage>
        <taxon>Eukaryota</taxon>
        <taxon>Fungi</taxon>
        <taxon>Dikarya</taxon>
        <taxon>Ascomycota</taxon>
        <taxon>Pezizomycotina</taxon>
        <taxon>Dothideomycetes</taxon>
        <taxon>Pleosporomycetidae</taxon>
        <taxon>Pleosporales</taxon>
        <taxon>Delitschiaceae</taxon>
        <taxon>Delitschia</taxon>
    </lineage>
</organism>
<gene>
    <name evidence="2" type="ORF">GQ43DRAFT_444591</name>
</gene>
<evidence type="ECO:0000256" key="1">
    <source>
        <dbReference type="SAM" id="MobiDB-lite"/>
    </source>
</evidence>
<dbReference type="SUPFAM" id="SSF53474">
    <property type="entry name" value="alpha/beta-Hydrolases"/>
    <property type="match status" value="1"/>
</dbReference>
<dbReference type="PANTHER" id="PTHR42103">
    <property type="entry name" value="ALPHA/BETA-HYDROLASES SUPERFAMILY PROTEIN"/>
    <property type="match status" value="1"/>
</dbReference>
<dbReference type="PANTHER" id="PTHR42103:SF2">
    <property type="entry name" value="AB HYDROLASE-1 DOMAIN-CONTAINING PROTEIN"/>
    <property type="match status" value="1"/>
</dbReference>
<proteinExistence type="predicted"/>
<sequence>MQPHYNFEIPSIHDGTTLKCRIYNPAHLLQVSKSKSDRSSWARRGIVMAHPYASMGGSYDDHVVGVVVEEFLEMGYVVGTFNFRGAHPSKGHTSWTGRPELDDYISFAACFVHYLHNLLSPSLRSLSMSPETMTNPAGSHIHIILGGYSYGSLIVKYLPPLSTILMQFYSAQSSNTGSRQSEILLRAKEFAAQTNTDLIKKHQQMRTRKSGNQRGRRKSLPLITVGGSEGPPFDQRRSSETRRRSIDDIARTIRTSISSHLHRPVSRRSHDTPQQGSRHDSGMTSNITSTLTSITQTTPSRSSVPTLPTTPVLSSTPTLPTTPAFSGAPPLTNPPVMPIAHAHYLLISPLLPPLSTLVAPTLSYRFWNRHSAAHHVQAFLHHPTLAVFGDQDSFTSARRLRHWAEKIESGGFLGPDERFHFELVEGAGHFWREEGVEERLRAVLRDWAWEMWDRAAWGRRRMTEGE</sequence>
<reference evidence="2" key="1">
    <citation type="journal article" date="2020" name="Stud. Mycol.">
        <title>101 Dothideomycetes genomes: a test case for predicting lifestyles and emergence of pathogens.</title>
        <authorList>
            <person name="Haridas S."/>
            <person name="Albert R."/>
            <person name="Binder M."/>
            <person name="Bloem J."/>
            <person name="Labutti K."/>
            <person name="Salamov A."/>
            <person name="Andreopoulos B."/>
            <person name="Baker S."/>
            <person name="Barry K."/>
            <person name="Bills G."/>
            <person name="Bluhm B."/>
            <person name="Cannon C."/>
            <person name="Castanera R."/>
            <person name="Culley D."/>
            <person name="Daum C."/>
            <person name="Ezra D."/>
            <person name="Gonzalez J."/>
            <person name="Henrissat B."/>
            <person name="Kuo A."/>
            <person name="Liang C."/>
            <person name="Lipzen A."/>
            <person name="Lutzoni F."/>
            <person name="Magnuson J."/>
            <person name="Mondo S."/>
            <person name="Nolan M."/>
            <person name="Ohm R."/>
            <person name="Pangilinan J."/>
            <person name="Park H.-J."/>
            <person name="Ramirez L."/>
            <person name="Alfaro M."/>
            <person name="Sun H."/>
            <person name="Tritt A."/>
            <person name="Yoshinaga Y."/>
            <person name="Zwiers L.-H."/>
            <person name="Turgeon B."/>
            <person name="Goodwin S."/>
            <person name="Spatafora J."/>
            <person name="Crous P."/>
            <person name="Grigoriev I."/>
        </authorList>
    </citation>
    <scope>NUCLEOTIDE SEQUENCE</scope>
    <source>
        <strain evidence="2">ATCC 74209</strain>
    </source>
</reference>
<evidence type="ECO:0008006" key="4">
    <source>
        <dbReference type="Google" id="ProtNLM"/>
    </source>
</evidence>
<name>A0A9P4JCN7_9PLEO</name>
<feature type="compositionally biased region" description="Basic residues" evidence="1">
    <location>
        <begin position="201"/>
        <end position="219"/>
    </location>
</feature>
<comment type="caution">
    <text evidence="2">The sequence shown here is derived from an EMBL/GenBank/DDBJ whole genome shotgun (WGS) entry which is preliminary data.</text>
</comment>
<evidence type="ECO:0000313" key="3">
    <source>
        <dbReference type="Proteomes" id="UP000799536"/>
    </source>
</evidence>
<feature type="region of interest" description="Disordered" evidence="1">
    <location>
        <begin position="195"/>
        <end position="327"/>
    </location>
</feature>
<dbReference type="Gene3D" id="3.40.50.1820">
    <property type="entry name" value="alpha/beta hydrolase"/>
    <property type="match status" value="2"/>
</dbReference>
<dbReference type="EMBL" id="ML994288">
    <property type="protein sequence ID" value="KAF2197027.1"/>
    <property type="molecule type" value="Genomic_DNA"/>
</dbReference>
<accession>A0A9P4JCN7</accession>
<feature type="compositionally biased region" description="Basic and acidic residues" evidence="1">
    <location>
        <begin position="234"/>
        <end position="251"/>
    </location>
</feature>
<dbReference type="OrthoDB" id="10260961at2759"/>